<sequence length="82" mass="9495">MINRIQFKTSILIGTAIMILQFIIGVFPHTGLHKTFSAVLALCPTSLWYVPILYFILRFFVICGVIYLIFRVINYVLNFAHE</sequence>
<comment type="caution">
    <text evidence="2">The sequence shown here is derived from an EMBL/GenBank/DDBJ whole genome shotgun (WGS) entry which is preliminary data.</text>
</comment>
<evidence type="ECO:0000256" key="1">
    <source>
        <dbReference type="SAM" id="Phobius"/>
    </source>
</evidence>
<keyword evidence="1" id="KW-0472">Membrane</keyword>
<accession>A0A9D2A9V2</accession>
<keyword evidence="1" id="KW-1133">Transmembrane helix</keyword>
<keyword evidence="1" id="KW-0812">Transmembrane</keyword>
<evidence type="ECO:0000313" key="3">
    <source>
        <dbReference type="Proteomes" id="UP000823963"/>
    </source>
</evidence>
<feature type="transmembrane region" description="Helical" evidence="1">
    <location>
        <begin position="7"/>
        <end position="27"/>
    </location>
</feature>
<reference evidence="2" key="1">
    <citation type="journal article" date="2021" name="PeerJ">
        <title>Extensive microbial diversity within the chicken gut microbiome revealed by metagenomics and culture.</title>
        <authorList>
            <person name="Gilroy R."/>
            <person name="Ravi A."/>
            <person name="Getino M."/>
            <person name="Pursley I."/>
            <person name="Horton D.L."/>
            <person name="Alikhan N.F."/>
            <person name="Baker D."/>
            <person name="Gharbi K."/>
            <person name="Hall N."/>
            <person name="Watson M."/>
            <person name="Adriaenssens E.M."/>
            <person name="Foster-Nyarko E."/>
            <person name="Jarju S."/>
            <person name="Secka A."/>
            <person name="Antonio M."/>
            <person name="Oren A."/>
            <person name="Chaudhuri R.R."/>
            <person name="La Ragione R."/>
            <person name="Hildebrand F."/>
            <person name="Pallen M.J."/>
        </authorList>
    </citation>
    <scope>NUCLEOTIDE SEQUENCE</scope>
    <source>
        <strain evidence="2">6627</strain>
    </source>
</reference>
<organism evidence="2 3">
    <name type="scientific">Candidatus Ligilactobacillus excrementigallinarum</name>
    <dbReference type="NCBI Taxonomy" id="2838641"/>
    <lineage>
        <taxon>Bacteria</taxon>
        <taxon>Bacillati</taxon>
        <taxon>Bacillota</taxon>
        <taxon>Bacilli</taxon>
        <taxon>Lactobacillales</taxon>
        <taxon>Lactobacillaceae</taxon>
        <taxon>Ligilactobacillus</taxon>
    </lineage>
</organism>
<gene>
    <name evidence="2" type="ORF">H9861_03100</name>
</gene>
<proteinExistence type="predicted"/>
<protein>
    <submittedName>
        <fullName evidence="2">Uncharacterized protein</fullName>
    </submittedName>
</protein>
<reference evidence="2" key="2">
    <citation type="submission" date="2021-04" db="EMBL/GenBank/DDBJ databases">
        <authorList>
            <person name="Gilroy R."/>
        </authorList>
    </citation>
    <scope>NUCLEOTIDE SEQUENCE</scope>
    <source>
        <strain evidence="2">6627</strain>
    </source>
</reference>
<name>A0A9D2A9V2_9LACO</name>
<dbReference type="Proteomes" id="UP000823963">
    <property type="component" value="Unassembled WGS sequence"/>
</dbReference>
<feature type="transmembrane region" description="Helical" evidence="1">
    <location>
        <begin position="47"/>
        <end position="70"/>
    </location>
</feature>
<dbReference type="AlphaFoldDB" id="A0A9D2A9V2"/>
<dbReference type="EMBL" id="DXFP01000023">
    <property type="protein sequence ID" value="HIX01721.1"/>
    <property type="molecule type" value="Genomic_DNA"/>
</dbReference>
<evidence type="ECO:0000313" key="2">
    <source>
        <dbReference type="EMBL" id="HIX01721.1"/>
    </source>
</evidence>